<comment type="caution">
    <text evidence="2">The sequence shown here is derived from an EMBL/GenBank/DDBJ whole genome shotgun (WGS) entry which is preliminary data.</text>
</comment>
<proteinExistence type="predicted"/>
<organism evidence="2 3">
    <name type="scientific">Rhizopogon vesiculosus</name>
    <dbReference type="NCBI Taxonomy" id="180088"/>
    <lineage>
        <taxon>Eukaryota</taxon>
        <taxon>Fungi</taxon>
        <taxon>Dikarya</taxon>
        <taxon>Basidiomycota</taxon>
        <taxon>Agaricomycotina</taxon>
        <taxon>Agaricomycetes</taxon>
        <taxon>Agaricomycetidae</taxon>
        <taxon>Boletales</taxon>
        <taxon>Suillineae</taxon>
        <taxon>Rhizopogonaceae</taxon>
        <taxon>Rhizopogon</taxon>
    </lineage>
</organism>
<feature type="region of interest" description="Disordered" evidence="1">
    <location>
        <begin position="38"/>
        <end position="60"/>
    </location>
</feature>
<evidence type="ECO:0000256" key="1">
    <source>
        <dbReference type="SAM" id="MobiDB-lite"/>
    </source>
</evidence>
<gene>
    <name evidence="2" type="ORF">AZE42_14050</name>
</gene>
<dbReference type="EMBL" id="LVVM01004300">
    <property type="protein sequence ID" value="OJA13214.1"/>
    <property type="molecule type" value="Genomic_DNA"/>
</dbReference>
<dbReference type="Proteomes" id="UP000183567">
    <property type="component" value="Unassembled WGS sequence"/>
</dbReference>
<reference evidence="2 3" key="1">
    <citation type="submission" date="2016-03" db="EMBL/GenBank/DDBJ databases">
        <title>Comparative genomics of the ectomycorrhizal sister species Rhizopogon vinicolor and Rhizopogon vesiculosus (Basidiomycota: Boletales) reveals a divergence of the mating type B locus.</title>
        <authorList>
            <person name="Mujic A.B."/>
            <person name="Kuo A."/>
            <person name="Tritt A."/>
            <person name="Lipzen A."/>
            <person name="Chen C."/>
            <person name="Johnson J."/>
            <person name="Sharma A."/>
            <person name="Barry K."/>
            <person name="Grigoriev I.V."/>
            <person name="Spatafora J.W."/>
        </authorList>
    </citation>
    <scope>NUCLEOTIDE SEQUENCE [LARGE SCALE GENOMIC DNA]</scope>
    <source>
        <strain evidence="2 3">AM-OR11-056</strain>
    </source>
</reference>
<keyword evidence="3" id="KW-1185">Reference proteome</keyword>
<sequence length="60" mass="6484">MGTAPSGISVDALQSELNLDSRKIITLLRYLSACGWGSYITDTSKPNENRRSSSSMVHAP</sequence>
<evidence type="ECO:0000313" key="3">
    <source>
        <dbReference type="Proteomes" id="UP000183567"/>
    </source>
</evidence>
<accession>A0A1J8PVD6</accession>
<dbReference type="AlphaFoldDB" id="A0A1J8PVD6"/>
<name>A0A1J8PVD6_9AGAM</name>
<evidence type="ECO:0000313" key="2">
    <source>
        <dbReference type="EMBL" id="OJA13214.1"/>
    </source>
</evidence>
<protein>
    <submittedName>
        <fullName evidence="2">Uncharacterized protein</fullName>
    </submittedName>
</protein>